<organism evidence="9 10">
    <name type="scientific">Donghicola eburneus</name>
    <dbReference type="NCBI Taxonomy" id="393278"/>
    <lineage>
        <taxon>Bacteria</taxon>
        <taxon>Pseudomonadati</taxon>
        <taxon>Pseudomonadota</taxon>
        <taxon>Alphaproteobacteria</taxon>
        <taxon>Rhodobacterales</taxon>
        <taxon>Roseobacteraceae</taxon>
        <taxon>Donghicola</taxon>
    </lineage>
</organism>
<proteinExistence type="inferred from homology"/>
<dbReference type="PANTHER" id="PTHR43166:SF35">
    <property type="entry name" value="L-CYSTINE IMPORT ATP-BINDING PROTEIN TCYN"/>
    <property type="match status" value="1"/>
</dbReference>
<keyword evidence="7" id="KW-0472">Membrane</keyword>
<evidence type="ECO:0000256" key="1">
    <source>
        <dbReference type="ARBA" id="ARBA00004202"/>
    </source>
</evidence>
<evidence type="ECO:0000256" key="2">
    <source>
        <dbReference type="ARBA" id="ARBA00005417"/>
    </source>
</evidence>
<dbReference type="GO" id="GO:0005886">
    <property type="term" value="C:plasma membrane"/>
    <property type="evidence" value="ECO:0007669"/>
    <property type="project" value="UniProtKB-SubCell"/>
</dbReference>
<dbReference type="PIRSF" id="PIRSF039085">
    <property type="entry name" value="ABC_ATPase_HisP"/>
    <property type="match status" value="1"/>
</dbReference>
<dbReference type="InterPro" id="IPR017871">
    <property type="entry name" value="ABC_transporter-like_CS"/>
</dbReference>
<keyword evidence="4" id="KW-1003">Cell membrane</keyword>
<dbReference type="InterPro" id="IPR030679">
    <property type="entry name" value="ABC_ATPase_HisP-typ"/>
</dbReference>
<evidence type="ECO:0000256" key="7">
    <source>
        <dbReference type="ARBA" id="ARBA00023136"/>
    </source>
</evidence>
<dbReference type="InterPro" id="IPR003439">
    <property type="entry name" value="ABC_transporter-like_ATP-bd"/>
</dbReference>
<dbReference type="SMART" id="SM00382">
    <property type="entry name" value="AAA"/>
    <property type="match status" value="1"/>
</dbReference>
<dbReference type="GO" id="GO:0005524">
    <property type="term" value="F:ATP binding"/>
    <property type="evidence" value="ECO:0007669"/>
    <property type="project" value="UniProtKB-KW"/>
</dbReference>
<evidence type="ECO:0000256" key="5">
    <source>
        <dbReference type="ARBA" id="ARBA00022741"/>
    </source>
</evidence>
<dbReference type="CDD" id="cd03262">
    <property type="entry name" value="ABC_HisP_GlnQ"/>
    <property type="match status" value="1"/>
</dbReference>
<dbReference type="EMBL" id="FMJB01000038">
    <property type="protein sequence ID" value="SCM66718.1"/>
    <property type="molecule type" value="Genomic_DNA"/>
</dbReference>
<evidence type="ECO:0000256" key="3">
    <source>
        <dbReference type="ARBA" id="ARBA00022448"/>
    </source>
</evidence>
<dbReference type="PANTHER" id="PTHR43166">
    <property type="entry name" value="AMINO ACID IMPORT ATP-BINDING PROTEIN"/>
    <property type="match status" value="1"/>
</dbReference>
<evidence type="ECO:0000313" key="10">
    <source>
        <dbReference type="Proteomes" id="UP000184085"/>
    </source>
</evidence>
<protein>
    <submittedName>
        <fullName evidence="9">Nopaline permease ATP-binding protein P</fullName>
    </submittedName>
</protein>
<evidence type="ECO:0000256" key="4">
    <source>
        <dbReference type="ARBA" id="ARBA00022475"/>
    </source>
</evidence>
<dbReference type="InterPro" id="IPR050086">
    <property type="entry name" value="MetN_ABC_transporter-like"/>
</dbReference>
<keyword evidence="10" id="KW-1185">Reference proteome</keyword>
<dbReference type="InterPro" id="IPR003593">
    <property type="entry name" value="AAA+_ATPase"/>
</dbReference>
<dbReference type="PROSITE" id="PS50893">
    <property type="entry name" value="ABC_TRANSPORTER_2"/>
    <property type="match status" value="1"/>
</dbReference>
<dbReference type="GeneID" id="72440380"/>
<keyword evidence="5" id="KW-0547">Nucleotide-binding</keyword>
<dbReference type="GO" id="GO:0015424">
    <property type="term" value="F:ABC-type amino acid transporter activity"/>
    <property type="evidence" value="ECO:0007669"/>
    <property type="project" value="InterPro"/>
</dbReference>
<dbReference type="PROSITE" id="PS00211">
    <property type="entry name" value="ABC_TRANSPORTER_1"/>
    <property type="match status" value="1"/>
</dbReference>
<dbReference type="RefSeq" id="WP_067547897.1">
    <property type="nucleotide sequence ID" value="NZ_FMJB01000038.1"/>
</dbReference>
<evidence type="ECO:0000259" key="8">
    <source>
        <dbReference type="PROSITE" id="PS50893"/>
    </source>
</evidence>
<evidence type="ECO:0000256" key="6">
    <source>
        <dbReference type="ARBA" id="ARBA00022840"/>
    </source>
</evidence>
<dbReference type="SUPFAM" id="SSF52540">
    <property type="entry name" value="P-loop containing nucleoside triphosphate hydrolases"/>
    <property type="match status" value="1"/>
</dbReference>
<dbReference type="InterPro" id="IPR027417">
    <property type="entry name" value="P-loop_NTPase"/>
</dbReference>
<accession>A0A1M4MY38</accession>
<keyword evidence="6 9" id="KW-0067">ATP-binding</keyword>
<reference evidence="10" key="1">
    <citation type="submission" date="2016-09" db="EMBL/GenBank/DDBJ databases">
        <authorList>
            <person name="Wibberg D."/>
        </authorList>
    </citation>
    <scope>NUCLEOTIDE SEQUENCE [LARGE SCALE GENOMIC DNA]</scope>
</reference>
<keyword evidence="3" id="KW-0813">Transport</keyword>
<name>A0A1M4MY38_9RHOB</name>
<dbReference type="FunFam" id="3.40.50.300:FF:000020">
    <property type="entry name" value="Amino acid ABC transporter ATP-binding component"/>
    <property type="match status" value="1"/>
</dbReference>
<dbReference type="Pfam" id="PF00005">
    <property type="entry name" value="ABC_tran"/>
    <property type="match status" value="1"/>
</dbReference>
<dbReference type="GO" id="GO:0016887">
    <property type="term" value="F:ATP hydrolysis activity"/>
    <property type="evidence" value="ECO:0007669"/>
    <property type="project" value="InterPro"/>
</dbReference>
<feature type="domain" description="ABC transporter" evidence="8">
    <location>
        <begin position="8"/>
        <end position="248"/>
    </location>
</feature>
<dbReference type="Gene3D" id="3.40.50.300">
    <property type="entry name" value="P-loop containing nucleotide triphosphate hydrolases"/>
    <property type="match status" value="1"/>
</dbReference>
<comment type="subcellular location">
    <subcellularLocation>
        <location evidence="1">Cell membrane</location>
        <topology evidence="1">Peripheral membrane protein</topology>
    </subcellularLocation>
</comment>
<sequence length="252" mass="28073">MSQTEIILKAEGIHKSFGSVEVLKGISLEARKHDVISILGSSGSGKSTFLRCLNFLETPTSGKVTVHGNEILVRNGKPQNVRHIEEIRARLGMVFQQFNLWTHRTVLENVMEGPVQVKRQPKAEARDKAEALLKRVGLEERMGMYPSQLSGGQQQRVAIARALAMEPDAILFDEPTSALDPELVGEVLKVMQDLAAEGRTMIVVTHEMGFAREVSSEVVFLHEGRIAEQGPPEEMFTNPRTEVFERFIAKVM</sequence>
<dbReference type="AlphaFoldDB" id="A0A1M4MY38"/>
<gene>
    <name evidence="9" type="primary">nocP</name>
    <name evidence="9" type="ORF">KARMA_0900</name>
</gene>
<comment type="similarity">
    <text evidence="2">Belongs to the ABC transporter superfamily.</text>
</comment>
<dbReference type="Proteomes" id="UP000184085">
    <property type="component" value="Unassembled WGS sequence"/>
</dbReference>
<evidence type="ECO:0000313" key="9">
    <source>
        <dbReference type="EMBL" id="SCM66718.1"/>
    </source>
</evidence>